<comment type="catalytic activity">
    <reaction evidence="1">
        <text>Hydrolysis of terminal, non-reducing beta-D-glucosyl residues with release of beta-D-glucose.</text>
        <dbReference type="EC" id="3.2.1.21"/>
    </reaction>
</comment>
<dbReference type="Gene3D" id="2.60.40.10">
    <property type="entry name" value="Immunoglobulins"/>
    <property type="match status" value="1"/>
</dbReference>
<evidence type="ECO:0000256" key="5">
    <source>
        <dbReference type="ARBA" id="ARBA00022801"/>
    </source>
</evidence>
<comment type="similarity">
    <text evidence="2">Belongs to the glycosyl hydrolase 3 family.</text>
</comment>
<dbReference type="InterPro" id="IPR013783">
    <property type="entry name" value="Ig-like_fold"/>
</dbReference>
<protein>
    <recommendedName>
        <fullName evidence="3">beta-glucosidase</fullName>
        <ecNumber evidence="3">3.2.1.21</ecNumber>
    </recommendedName>
</protein>
<dbReference type="InterPro" id="IPR036881">
    <property type="entry name" value="Glyco_hydro_3_C_sf"/>
</dbReference>
<comment type="caution">
    <text evidence="9">The sequence shown here is derived from an EMBL/GenBank/DDBJ whole genome shotgun (WGS) entry which is preliminary data.</text>
</comment>
<feature type="domain" description="Fibronectin type III-like" evidence="7">
    <location>
        <begin position="687"/>
        <end position="756"/>
    </location>
</feature>
<keyword evidence="4" id="KW-0732">Signal</keyword>
<dbReference type="SMART" id="SM01217">
    <property type="entry name" value="Fn3_like"/>
    <property type="match status" value="1"/>
</dbReference>
<dbReference type="EC" id="3.2.1.21" evidence="3"/>
<organism evidence="9 11">
    <name type="scientific">Leyella lascolaii</name>
    <dbReference type="NCBI Taxonomy" id="1776379"/>
    <lineage>
        <taxon>Bacteria</taxon>
        <taxon>Pseudomonadati</taxon>
        <taxon>Bacteroidota</taxon>
        <taxon>Bacteroidia</taxon>
        <taxon>Bacteroidales</taxon>
        <taxon>Prevotellaceae</taxon>
        <taxon>Leyella</taxon>
    </lineage>
</organism>
<reference evidence="9" key="1">
    <citation type="submission" date="2023-06" db="EMBL/GenBank/DDBJ databases">
        <authorList>
            <person name="Zeman M."/>
            <person name="Kubasova T."/>
            <person name="Jahodarova E."/>
            <person name="Nykrynova M."/>
            <person name="Rychlik I."/>
        </authorList>
    </citation>
    <scope>NUCLEOTIDE SEQUENCE</scope>
    <source>
        <strain evidence="9">ET15</strain>
        <strain evidence="8">ET37</strain>
    </source>
</reference>
<dbReference type="Pfam" id="PF00933">
    <property type="entry name" value="Glyco_hydro_3"/>
    <property type="match status" value="1"/>
</dbReference>
<name>A0AAW7JHL6_9BACT</name>
<dbReference type="GO" id="GO:0008422">
    <property type="term" value="F:beta-glucosidase activity"/>
    <property type="evidence" value="ECO:0007669"/>
    <property type="project" value="UniProtKB-EC"/>
</dbReference>
<dbReference type="InterPro" id="IPR036962">
    <property type="entry name" value="Glyco_hydro_3_N_sf"/>
</dbReference>
<dbReference type="PANTHER" id="PTHR30620:SF16">
    <property type="entry name" value="LYSOSOMAL BETA GLUCOSIDASE"/>
    <property type="match status" value="1"/>
</dbReference>
<proteinExistence type="inferred from homology"/>
<dbReference type="SUPFAM" id="SSF51445">
    <property type="entry name" value="(Trans)glycosidases"/>
    <property type="match status" value="1"/>
</dbReference>
<evidence type="ECO:0000259" key="7">
    <source>
        <dbReference type="SMART" id="SM01217"/>
    </source>
</evidence>
<dbReference type="Gene3D" id="3.40.50.1700">
    <property type="entry name" value="Glycoside hydrolase family 3 C-terminal domain"/>
    <property type="match status" value="1"/>
</dbReference>
<evidence type="ECO:0000313" key="10">
    <source>
        <dbReference type="Proteomes" id="UP001167831"/>
    </source>
</evidence>
<dbReference type="Proteomes" id="UP001167831">
    <property type="component" value="Unassembled WGS sequence"/>
</dbReference>
<dbReference type="InterPro" id="IPR026891">
    <property type="entry name" value="Fn3-like"/>
</dbReference>
<evidence type="ECO:0000313" key="11">
    <source>
        <dbReference type="Proteomes" id="UP001168478"/>
    </source>
</evidence>
<dbReference type="AlphaFoldDB" id="A0AAW7JHL6"/>
<reference evidence="9" key="2">
    <citation type="submission" date="2023-08" db="EMBL/GenBank/DDBJ databases">
        <title>Identification and characterization of horizontal gene transfer across gut microbiota members of farm animals based on homology search.</title>
        <authorList>
            <person name="Schwarzerova J."/>
            <person name="Nykrynova M."/>
            <person name="Jureckova K."/>
            <person name="Cejkova D."/>
            <person name="Rychlik I."/>
        </authorList>
    </citation>
    <scope>NUCLEOTIDE SEQUENCE</scope>
    <source>
        <strain evidence="9">ET15</strain>
        <strain evidence="8">ET37</strain>
    </source>
</reference>
<dbReference type="PROSITE" id="PS51257">
    <property type="entry name" value="PROKAR_LIPOPROTEIN"/>
    <property type="match status" value="1"/>
</dbReference>
<dbReference type="Pfam" id="PF14310">
    <property type="entry name" value="Fn3-like"/>
    <property type="match status" value="1"/>
</dbReference>
<evidence type="ECO:0000256" key="2">
    <source>
        <dbReference type="ARBA" id="ARBA00005336"/>
    </source>
</evidence>
<evidence type="ECO:0000256" key="3">
    <source>
        <dbReference type="ARBA" id="ARBA00012744"/>
    </source>
</evidence>
<evidence type="ECO:0000256" key="1">
    <source>
        <dbReference type="ARBA" id="ARBA00000448"/>
    </source>
</evidence>
<gene>
    <name evidence="8" type="ORF">QVN81_05060</name>
    <name evidence="9" type="ORF">QVN84_05595</name>
</gene>
<dbReference type="InterPro" id="IPR051915">
    <property type="entry name" value="Cellulose_Degrad_GH3"/>
</dbReference>
<dbReference type="RefSeq" id="WP_289824982.1">
    <property type="nucleotide sequence ID" value="NZ_JAUEIE010000003.1"/>
</dbReference>
<evidence type="ECO:0000313" key="8">
    <source>
        <dbReference type="EMBL" id="MDN0022393.1"/>
    </source>
</evidence>
<evidence type="ECO:0000256" key="6">
    <source>
        <dbReference type="ARBA" id="ARBA00023295"/>
    </source>
</evidence>
<dbReference type="PANTHER" id="PTHR30620">
    <property type="entry name" value="PERIPLASMIC BETA-GLUCOSIDASE-RELATED"/>
    <property type="match status" value="1"/>
</dbReference>
<evidence type="ECO:0000313" key="9">
    <source>
        <dbReference type="EMBL" id="MDN0024992.1"/>
    </source>
</evidence>
<keyword evidence="6" id="KW-0326">Glycosidase</keyword>
<dbReference type="GO" id="GO:0009251">
    <property type="term" value="P:glucan catabolic process"/>
    <property type="evidence" value="ECO:0007669"/>
    <property type="project" value="TreeGrafter"/>
</dbReference>
<keyword evidence="10" id="KW-1185">Reference proteome</keyword>
<sequence>MSLRNMTLTATIGIACASQAVSPAIRPDKEIERKIENTLGRMTLEEKIGQMTELSIDVLGEWKDGEFRLDRDKLHNAIAQFKVGSVLNAPGPIAQTPEKWQEIIGLIQEMSMKEIGIPCIYGLDQNHGTTYTLGGTLFPQNINIGASFNPQLAYDAARVTAYETRAANCPWTYSPTVDMARDPRWPRVWENYGEDCLVNAIMGSAAVRGFQGDDPNHIPSDRIATSVKHYMGYSQARTGKDRTPAYIPVSELREKCFAPFKACVEAGALTIMVNSGSVNGVPMHADKELLTGWLKEGLGWDGMLVTDWADINNLYTREHVATDKKEAIEIAINAGIDMAMEPYDLDFCTLLKELVEEHRVPMSRIDDAVRRVLRLKYRLGLFDTPVTHMKDFPEFASEAHKALAVKAAGESEVLLKNRNGILPLKKGTRLLVTGPNANSMRCLNGGWSYSWQGHIADRYAADHNTIYEALRDEFGKDNVTLEQGVTYVPEGNYYEENPPEIEKAVEAAAGADVIIACIGENSYCETPGNLSDLRLSANQRDLVKALARTGKPVVLILNEGRPRIISDIEPLAEAVVNILLPGNYGADALAGILSGKTNPSAKMPYTYPKDPAALTTYDYRVSEEMDKMDGAYDYDAVISVQWPFGYGLSYTTFGYDNFRTSADTFTADDDITLSVDVTNTGTMTGKETVMLFSRDMVASLTPENRRLRAFRKIELKPGEKRTVSFNLKGSDLAFVGADGKWILEKGKFRMQAGDKILYLECTETHKWDTQNK</sequence>
<dbReference type="EMBL" id="JAUEIF010000003">
    <property type="protein sequence ID" value="MDN0024992.1"/>
    <property type="molecule type" value="Genomic_DNA"/>
</dbReference>
<dbReference type="InterPro" id="IPR017853">
    <property type="entry name" value="GH"/>
</dbReference>
<dbReference type="InterPro" id="IPR002772">
    <property type="entry name" value="Glyco_hydro_3_C"/>
</dbReference>
<dbReference type="SUPFAM" id="SSF52279">
    <property type="entry name" value="Beta-D-glucan exohydrolase, C-terminal domain"/>
    <property type="match status" value="1"/>
</dbReference>
<dbReference type="Pfam" id="PF01915">
    <property type="entry name" value="Glyco_hydro_3_C"/>
    <property type="match status" value="1"/>
</dbReference>
<dbReference type="FunFam" id="3.20.20.300:FF:000007">
    <property type="entry name" value="Lysosomal beta glucosidase"/>
    <property type="match status" value="1"/>
</dbReference>
<evidence type="ECO:0000256" key="4">
    <source>
        <dbReference type="ARBA" id="ARBA00022729"/>
    </source>
</evidence>
<keyword evidence="5 9" id="KW-0378">Hydrolase</keyword>
<accession>A0AAW7JHL6</accession>
<dbReference type="PRINTS" id="PR00133">
    <property type="entry name" value="GLHYDRLASE3"/>
</dbReference>
<dbReference type="EMBL" id="JAUEIE010000003">
    <property type="protein sequence ID" value="MDN0022393.1"/>
    <property type="molecule type" value="Genomic_DNA"/>
</dbReference>
<dbReference type="Proteomes" id="UP001168478">
    <property type="component" value="Unassembled WGS sequence"/>
</dbReference>
<dbReference type="InterPro" id="IPR001764">
    <property type="entry name" value="Glyco_hydro_3_N"/>
</dbReference>
<dbReference type="Gene3D" id="3.20.20.300">
    <property type="entry name" value="Glycoside hydrolase, family 3, N-terminal domain"/>
    <property type="match status" value="1"/>
</dbReference>